<keyword evidence="3" id="KW-1185">Reference proteome</keyword>
<evidence type="ECO:0000256" key="1">
    <source>
        <dbReference type="SAM" id="MobiDB-lite"/>
    </source>
</evidence>
<dbReference type="EMBL" id="CP127247">
    <property type="protein sequence ID" value="WIY23383.1"/>
    <property type="molecule type" value="Genomic_DNA"/>
</dbReference>
<reference evidence="2 3" key="1">
    <citation type="submission" date="2023-06" db="EMBL/GenBank/DDBJ databases">
        <title>Parasedimentitalea psychrophila sp. nov., a psychrophilic bacterium isolated from deep-sea sediment.</title>
        <authorList>
            <person name="Li A."/>
        </authorList>
    </citation>
    <scope>NUCLEOTIDE SEQUENCE [LARGE SCALE GENOMIC DNA]</scope>
    <source>
        <strain evidence="2 3">QS115</strain>
    </source>
</reference>
<dbReference type="AlphaFoldDB" id="A0A9Y2KVE0"/>
<gene>
    <name evidence="2" type="ORF">QPJ95_11980</name>
</gene>
<name>A0A9Y2KVE0_9RHOB</name>
<protein>
    <submittedName>
        <fullName evidence="2">Peptidoglycan-binding protein</fullName>
    </submittedName>
</protein>
<organism evidence="2 3">
    <name type="scientific">Parasedimentitalea psychrophila</name>
    <dbReference type="NCBI Taxonomy" id="2997337"/>
    <lineage>
        <taxon>Bacteria</taxon>
        <taxon>Pseudomonadati</taxon>
        <taxon>Pseudomonadota</taxon>
        <taxon>Alphaproteobacteria</taxon>
        <taxon>Rhodobacterales</taxon>
        <taxon>Paracoccaceae</taxon>
        <taxon>Parasedimentitalea</taxon>
    </lineage>
</organism>
<sequence>MALKLSAAVGDKKRITKPDPKTDKGKFANVKNLPADVELVRLMLRANGYTIEVHAKCDAGLIAMIRDFQKKKLGFKKPDGIVDPGGRTWGAGLAKLAAQVSADAKIEVYQVTEGGKTKFVSKAEYEAGEKALKHEMLSKANMMYNQAEAWTEFCTDVEQTRQSSDGFMMALAEFTVSMVNDKTDPPWNKILEARSQASILRSTIDRAKPDWVKVLKQDKKATKAYMAGGKAFHKFIDERISTASKIVGGLEIVRDTAFTVVEAYVTAKLIVTKGMSPAKANAIAAASTEALKSGAGQFGEYAAGNKVTWDSAAKKVFIDSFIAGLAGAAGGKLGAALSKGLAGKLAAKVLPKLSGKISQKVGTAFFTRFLTSKAGEAMVVTALKETIGLFKPAIEKGRPPNSKEIKEAVAKTLSAGILTHASFKALESFTTHLPAATETFLAKTLSPKVMAGMRKDLVKLYDEDTVNRLIAKHGDEMYMKVADMLGGKIVDKAAVEAINGSDGSQSAKVMQKLANESMRKDADLRKRIEAIIKSEAKRRVKKLQPAR</sequence>
<dbReference type="KEGG" id="ppso:QPJ95_11980"/>
<proteinExistence type="predicted"/>
<evidence type="ECO:0000313" key="2">
    <source>
        <dbReference type="EMBL" id="WIY23383.1"/>
    </source>
</evidence>
<feature type="compositionally biased region" description="Basic and acidic residues" evidence="1">
    <location>
        <begin position="10"/>
        <end position="24"/>
    </location>
</feature>
<dbReference type="RefSeq" id="WP_270918012.1">
    <property type="nucleotide sequence ID" value="NZ_CP127247.1"/>
</dbReference>
<evidence type="ECO:0000313" key="3">
    <source>
        <dbReference type="Proteomes" id="UP001238334"/>
    </source>
</evidence>
<accession>A0A9Y2KVE0</accession>
<dbReference type="Proteomes" id="UP001238334">
    <property type="component" value="Chromosome"/>
</dbReference>
<feature type="region of interest" description="Disordered" evidence="1">
    <location>
        <begin position="1"/>
        <end position="24"/>
    </location>
</feature>